<name>A0A1S3XL30_TOBAC</name>
<dbReference type="AlphaFoldDB" id="A0A1S3XL30"/>
<dbReference type="Gene3D" id="1.10.340.70">
    <property type="match status" value="1"/>
</dbReference>
<reference evidence="2" key="1">
    <citation type="submission" date="2025-08" db="UniProtKB">
        <authorList>
            <consortium name="RefSeq"/>
        </authorList>
    </citation>
    <scope>IDENTIFICATION</scope>
</reference>
<dbReference type="KEGG" id="nta:107766381"/>
<dbReference type="OrthoDB" id="1732478at2759"/>
<dbReference type="InterPro" id="IPR036397">
    <property type="entry name" value="RNaseH_sf"/>
</dbReference>
<dbReference type="InterPro" id="IPR043502">
    <property type="entry name" value="DNA/RNA_pol_sf"/>
</dbReference>
<evidence type="ECO:0000313" key="2">
    <source>
        <dbReference type="RefSeq" id="XP_016440641.1"/>
    </source>
</evidence>
<dbReference type="PaxDb" id="4097-A0A1S3XL30"/>
<dbReference type="STRING" id="4097.A0A1S3XL30"/>
<dbReference type="PROSITE" id="PS50878">
    <property type="entry name" value="RT_POL"/>
    <property type="match status" value="1"/>
</dbReference>
<dbReference type="CDD" id="cd01647">
    <property type="entry name" value="RT_LTR"/>
    <property type="match status" value="1"/>
</dbReference>
<sequence length="488" mass="56223">MSFMDGSSGYNQTRMAPKDEELSAFCTPNGIYCYKVMPFVLKNVGAIYQRAMQNIFDDILHKNVECYVDDLVVKSRKEGDHLQDLRMAFERLRRYQLRMNPLKYAFGVTSGKFLGFIVQHRRIEIDKTKVDAILKMPEPRNVHELKRKCQPFSRLMKKGVLFEWDQACCNAFQRIKSYLMKPPVLVAPIPGKPLILYIAAQERLVGALLAKENGETRWYLKFQQFEIVYILQKAVKGQALADFLADNPMADDWELTDELHDEDAMVIEVQLPWKISELGGGKCGGKSVAHYATADHFCGSHEVKKPELRPYHDYAQKLIGWLGNVTLQHVPRKENKKAGALAALASTLTLPGQTQITIFQKWIVPLDENEDEESKLKHLVAFIGAEKVDWRQTTIDYLCYGILPEDPRRKTEIGRRAPRFLYYKETLYRRSFEGVLFRCLVEGEATQALQEAHFGVCGSNQYGPKLHFHIKRMGYYWPTMVKDCLDYA</sequence>
<dbReference type="InterPro" id="IPR000477">
    <property type="entry name" value="RT_dom"/>
</dbReference>
<dbReference type="Gene3D" id="3.30.420.10">
    <property type="entry name" value="Ribonuclease H-like superfamily/Ribonuclease H"/>
    <property type="match status" value="1"/>
</dbReference>
<dbReference type="InterPro" id="IPR041577">
    <property type="entry name" value="RT_RNaseH_2"/>
</dbReference>
<dbReference type="PANTHER" id="PTHR48475">
    <property type="entry name" value="RIBONUCLEASE H"/>
    <property type="match status" value="1"/>
</dbReference>
<evidence type="ECO:0000259" key="1">
    <source>
        <dbReference type="PROSITE" id="PS50878"/>
    </source>
</evidence>
<dbReference type="SUPFAM" id="SSF56672">
    <property type="entry name" value="DNA/RNA polymerases"/>
    <property type="match status" value="1"/>
</dbReference>
<organism evidence="2">
    <name type="scientific">Nicotiana tabacum</name>
    <name type="common">Common tobacco</name>
    <dbReference type="NCBI Taxonomy" id="4097"/>
    <lineage>
        <taxon>Eukaryota</taxon>
        <taxon>Viridiplantae</taxon>
        <taxon>Streptophyta</taxon>
        <taxon>Embryophyta</taxon>
        <taxon>Tracheophyta</taxon>
        <taxon>Spermatophyta</taxon>
        <taxon>Magnoliopsida</taxon>
        <taxon>eudicotyledons</taxon>
        <taxon>Gunneridae</taxon>
        <taxon>Pentapetalae</taxon>
        <taxon>asterids</taxon>
        <taxon>lamiids</taxon>
        <taxon>Solanales</taxon>
        <taxon>Solanaceae</taxon>
        <taxon>Nicotianoideae</taxon>
        <taxon>Nicotianeae</taxon>
        <taxon>Nicotiana</taxon>
    </lineage>
</organism>
<dbReference type="OMA" id="TTIDYLC"/>
<dbReference type="RefSeq" id="XP_016440641.1">
    <property type="nucleotide sequence ID" value="XM_016585155.1"/>
</dbReference>
<dbReference type="Pfam" id="PF17919">
    <property type="entry name" value="RT_RNaseH_2"/>
    <property type="match status" value="1"/>
</dbReference>
<dbReference type="Gene3D" id="3.30.70.270">
    <property type="match status" value="2"/>
</dbReference>
<dbReference type="PANTHER" id="PTHR48475:SF1">
    <property type="entry name" value="RNASE H TYPE-1 DOMAIN-CONTAINING PROTEIN"/>
    <property type="match status" value="1"/>
</dbReference>
<proteinExistence type="predicted"/>
<dbReference type="Gene3D" id="3.10.10.10">
    <property type="entry name" value="HIV Type 1 Reverse Transcriptase, subunit A, domain 1"/>
    <property type="match status" value="1"/>
</dbReference>
<dbReference type="InterPro" id="IPR043128">
    <property type="entry name" value="Rev_trsase/Diguanyl_cyclase"/>
</dbReference>
<dbReference type="Pfam" id="PF00078">
    <property type="entry name" value="RVT_1"/>
    <property type="match status" value="1"/>
</dbReference>
<gene>
    <name evidence="2" type="primary">LOC107766381</name>
</gene>
<accession>A0A1S3XL30</accession>
<feature type="domain" description="Reverse transcriptase" evidence="1">
    <location>
        <begin position="1"/>
        <end position="118"/>
    </location>
</feature>
<dbReference type="GO" id="GO:0003676">
    <property type="term" value="F:nucleic acid binding"/>
    <property type="evidence" value="ECO:0007669"/>
    <property type="project" value="InterPro"/>
</dbReference>
<protein>
    <recommendedName>
        <fullName evidence="1">Reverse transcriptase domain-containing protein</fullName>
    </recommendedName>
</protein>